<evidence type="ECO:0000313" key="6">
    <source>
        <dbReference type="Proteomes" id="UP001295740"/>
    </source>
</evidence>
<dbReference type="Proteomes" id="UP001295740">
    <property type="component" value="Unassembled WGS sequence"/>
</dbReference>
<keyword evidence="2" id="KW-0378">Hydrolase</keyword>
<evidence type="ECO:0000313" key="5">
    <source>
        <dbReference type="EMBL" id="CAJ2510969.1"/>
    </source>
</evidence>
<dbReference type="EMBL" id="CAUWAG010000018">
    <property type="protein sequence ID" value="CAJ2510969.1"/>
    <property type="molecule type" value="Genomic_DNA"/>
</dbReference>
<dbReference type="GO" id="GO:0016787">
    <property type="term" value="F:hydrolase activity"/>
    <property type="evidence" value="ECO:0007669"/>
    <property type="project" value="UniProtKB-KW"/>
</dbReference>
<keyword evidence="6" id="KW-1185">Reference proteome</keyword>
<feature type="chain" id="PRO_5042532381" evidence="3">
    <location>
        <begin position="26"/>
        <end position="268"/>
    </location>
</feature>
<dbReference type="AlphaFoldDB" id="A0AAI8YN45"/>
<dbReference type="PANTHER" id="PTHR43695:SF1">
    <property type="entry name" value="RHAMNOGALACTURONAN ACETYLESTERASE"/>
    <property type="match status" value="1"/>
</dbReference>
<comment type="caution">
    <text evidence="5">The sequence shown here is derived from an EMBL/GenBank/DDBJ whole genome shotgun (WGS) entry which is preliminary data.</text>
</comment>
<evidence type="ECO:0000256" key="3">
    <source>
        <dbReference type="SAM" id="SignalP"/>
    </source>
</evidence>
<dbReference type="Pfam" id="PF13472">
    <property type="entry name" value="Lipase_GDSL_2"/>
    <property type="match status" value="1"/>
</dbReference>
<evidence type="ECO:0000259" key="4">
    <source>
        <dbReference type="Pfam" id="PF13472"/>
    </source>
</evidence>
<dbReference type="Gene3D" id="3.40.50.1110">
    <property type="entry name" value="SGNH hydrolase"/>
    <property type="match status" value="1"/>
</dbReference>
<dbReference type="PANTHER" id="PTHR43695">
    <property type="entry name" value="PUTATIVE (AFU_ORTHOLOGUE AFUA_2G17250)-RELATED"/>
    <property type="match status" value="1"/>
</dbReference>
<dbReference type="InterPro" id="IPR037459">
    <property type="entry name" value="RhgT-like"/>
</dbReference>
<organism evidence="5 6">
    <name type="scientific">Anthostomella pinea</name>
    <dbReference type="NCBI Taxonomy" id="933095"/>
    <lineage>
        <taxon>Eukaryota</taxon>
        <taxon>Fungi</taxon>
        <taxon>Dikarya</taxon>
        <taxon>Ascomycota</taxon>
        <taxon>Pezizomycotina</taxon>
        <taxon>Sordariomycetes</taxon>
        <taxon>Xylariomycetidae</taxon>
        <taxon>Xylariales</taxon>
        <taxon>Xylariaceae</taxon>
        <taxon>Anthostomella</taxon>
    </lineage>
</organism>
<feature type="signal peptide" evidence="3">
    <location>
        <begin position="1"/>
        <end position="25"/>
    </location>
</feature>
<keyword evidence="3" id="KW-0732">Signal</keyword>
<comment type="similarity">
    <text evidence="1">Belongs to the 'GDSL' lipolytic enzyme family.</text>
</comment>
<accession>A0AAI8YN45</accession>
<evidence type="ECO:0000256" key="2">
    <source>
        <dbReference type="ARBA" id="ARBA00022801"/>
    </source>
</evidence>
<reference evidence="5" key="1">
    <citation type="submission" date="2023-10" db="EMBL/GenBank/DDBJ databases">
        <authorList>
            <person name="Hackl T."/>
        </authorList>
    </citation>
    <scope>NUCLEOTIDE SEQUENCE</scope>
</reference>
<evidence type="ECO:0000256" key="1">
    <source>
        <dbReference type="ARBA" id="ARBA00008668"/>
    </source>
</evidence>
<gene>
    <name evidence="5" type="ORF">KHLLAP_LOCUS11437</name>
</gene>
<name>A0AAI8YN45_9PEZI</name>
<protein>
    <submittedName>
        <fullName evidence="5">Uu.00g065940.m01.CDS01</fullName>
    </submittedName>
</protein>
<dbReference type="InterPro" id="IPR013830">
    <property type="entry name" value="SGNH_hydro"/>
</dbReference>
<dbReference type="SUPFAM" id="SSF52266">
    <property type="entry name" value="SGNH hydrolase"/>
    <property type="match status" value="1"/>
</dbReference>
<proteinExistence type="inferred from homology"/>
<dbReference type="InterPro" id="IPR036514">
    <property type="entry name" value="SGNH_hydro_sf"/>
</dbReference>
<sequence>MHLTQPLSVLLVLIEVAVTAPLAAATPKLLICSDSTTANYAVGNALQGWGYYIGEYLSISVDNLAINGRSTRSFINEGHWSALLDSAAASDFVIIEMGHNDDGDPTTDTDDRATLPGIGNDTVVVTNSTGQQETVETFGWYLRTMIADVRAKDAVPIISGMVNRNYWTGETLQADWPFADYAQQVAEQTAAQWVDHTAYSVEEWQSFGSVEAKTYYPNDNTHTNWDGARINAETFVQAVKYHCGGDSPLKAYLNSNGTAVSEPGALAC</sequence>
<feature type="domain" description="SGNH hydrolase-type esterase" evidence="4">
    <location>
        <begin position="34"/>
        <end position="229"/>
    </location>
</feature>